<dbReference type="EMBL" id="AJYC02000032">
    <property type="protein sequence ID" value="EKT82531.1"/>
    <property type="molecule type" value="Genomic_DNA"/>
</dbReference>
<dbReference type="AlphaFoldDB" id="K8XP18"/>
<organism evidence="2 3">
    <name type="scientific">Rhodococcus opacus M213</name>
    <dbReference type="NCBI Taxonomy" id="1129896"/>
    <lineage>
        <taxon>Bacteria</taxon>
        <taxon>Bacillati</taxon>
        <taxon>Actinomycetota</taxon>
        <taxon>Actinomycetes</taxon>
        <taxon>Mycobacteriales</taxon>
        <taxon>Nocardiaceae</taxon>
        <taxon>Rhodococcus</taxon>
    </lineage>
</organism>
<evidence type="ECO:0000313" key="2">
    <source>
        <dbReference type="EMBL" id="EKT82531.1"/>
    </source>
</evidence>
<protein>
    <submittedName>
        <fullName evidence="2">Molecular chaperone</fullName>
    </submittedName>
</protein>
<evidence type="ECO:0000256" key="1">
    <source>
        <dbReference type="SAM" id="MobiDB-lite"/>
    </source>
</evidence>
<comment type="caution">
    <text evidence="2">The sequence shown here is derived from an EMBL/GenBank/DDBJ whole genome shotgun (WGS) entry which is preliminary data.</text>
</comment>
<feature type="compositionally biased region" description="Low complexity" evidence="1">
    <location>
        <begin position="29"/>
        <end position="49"/>
    </location>
</feature>
<dbReference type="Proteomes" id="UP000005951">
    <property type="component" value="Unassembled WGS sequence"/>
</dbReference>
<gene>
    <name evidence="2" type="ORF">WSS_A11638</name>
</gene>
<name>K8XP18_RHOOP</name>
<dbReference type="RefSeq" id="WP_005255853.1">
    <property type="nucleotide sequence ID" value="NZ_AJYC02000032.1"/>
</dbReference>
<accession>K8XP18</accession>
<sequence length="201" mass="20286">MIGAAAAVVVVAGVIGAIVLTGDKGADQVPPADTAAAAGDTAGAEQAGASGTGNTQVPTTKEAVLAALPAALRTDLENCKTNGETENGGLQMQCTLKEGTALTAGISDQDYQSIIVSVDPAEAKKRVLGIRQGFQNDTTSTDNEIVENIPRTAAAHIDGPGYANTYSIWYANSSTGVMASFSDAQGLDGAKTFLSRAGLIN</sequence>
<reference evidence="2 3" key="1">
    <citation type="journal article" date="2013" name="Genome Announc.">
        <title>Draft Genome Sequence of Rhodococcus opacus Strain M213 Shows a Diverse Catabolic Potential.</title>
        <authorList>
            <person name="Pathak A."/>
            <person name="Green S.J."/>
            <person name="Ogram A."/>
            <person name="Chauhan A."/>
        </authorList>
    </citation>
    <scope>NUCLEOTIDE SEQUENCE [LARGE SCALE GENOMIC DNA]</scope>
    <source>
        <strain evidence="2 3">M213</strain>
    </source>
</reference>
<proteinExistence type="predicted"/>
<evidence type="ECO:0000313" key="3">
    <source>
        <dbReference type="Proteomes" id="UP000005951"/>
    </source>
</evidence>
<feature type="region of interest" description="Disordered" evidence="1">
    <location>
        <begin position="29"/>
        <end position="58"/>
    </location>
</feature>